<dbReference type="Proteomes" id="UP000267246">
    <property type="component" value="Unassembled WGS sequence"/>
</dbReference>
<organism evidence="1 2">
    <name type="scientific">Metamycoplasma subdolum</name>
    <dbReference type="NCBI Taxonomy" id="92407"/>
    <lineage>
        <taxon>Bacteria</taxon>
        <taxon>Bacillati</taxon>
        <taxon>Mycoplasmatota</taxon>
        <taxon>Mycoplasmoidales</taxon>
        <taxon>Metamycoplasmataceae</taxon>
        <taxon>Metamycoplasma</taxon>
    </lineage>
</organism>
<gene>
    <name evidence="1" type="ORF">JN00_0388</name>
</gene>
<accession>A0A3L9ZYM3</accession>
<evidence type="ECO:0000313" key="1">
    <source>
        <dbReference type="EMBL" id="RMA77546.1"/>
    </source>
</evidence>
<proteinExistence type="predicted"/>
<keyword evidence="2" id="KW-1185">Reference proteome</keyword>
<dbReference type="EMBL" id="REFI01000008">
    <property type="protein sequence ID" value="RMA77546.1"/>
    <property type="molecule type" value="Genomic_DNA"/>
</dbReference>
<comment type="caution">
    <text evidence="1">The sequence shown here is derived from an EMBL/GenBank/DDBJ whole genome shotgun (WGS) entry which is preliminary data.</text>
</comment>
<name>A0A3L9ZYM3_9BACT</name>
<evidence type="ECO:0000313" key="2">
    <source>
        <dbReference type="Proteomes" id="UP000267246"/>
    </source>
</evidence>
<reference evidence="1 2" key="1">
    <citation type="submission" date="2018-10" db="EMBL/GenBank/DDBJ databases">
        <title>Genomic Encyclopedia of Archaeal and Bacterial Type Strains, Phase II (KMG-II): from individual species to whole genera.</title>
        <authorList>
            <person name="Goeker M."/>
        </authorList>
    </citation>
    <scope>NUCLEOTIDE SEQUENCE [LARGE SCALE GENOMIC DNA]</scope>
    <source>
        <strain evidence="1 2">ATCC 29870</strain>
    </source>
</reference>
<protein>
    <submittedName>
        <fullName evidence="1">Uncharacterized protein</fullName>
    </submittedName>
</protein>
<dbReference type="AlphaFoldDB" id="A0A3L9ZYM3"/>
<sequence length="167" mass="19976">MHLFKNWNMFKLEKKCLGIYKKTKHFFALFYNYWITLFNFNVDVKLIVPSYSSLNFINIIPLNWVETFDDSFSVNSPYDKLNLTILLSFLTKIPDDLTVTIFSSSLIERWLSNWLILFNFLDFFKLSSCFSQPASVFSYKPAIFPKSFLRIKAKTFILSLFKKRRFF</sequence>